<dbReference type="CDD" id="cd08278">
    <property type="entry name" value="benzyl_alcohol_DH"/>
    <property type="match status" value="1"/>
</dbReference>
<evidence type="ECO:0000259" key="8">
    <source>
        <dbReference type="Pfam" id="PF08240"/>
    </source>
</evidence>
<dbReference type="PROSITE" id="PS00059">
    <property type="entry name" value="ADH_ZINC"/>
    <property type="match status" value="1"/>
</dbReference>
<evidence type="ECO:0000313" key="9">
    <source>
        <dbReference type="EMBL" id="MBM9468164.1"/>
    </source>
</evidence>
<evidence type="ECO:0000256" key="6">
    <source>
        <dbReference type="RuleBase" id="RU361277"/>
    </source>
</evidence>
<evidence type="ECO:0000256" key="2">
    <source>
        <dbReference type="ARBA" id="ARBA00008072"/>
    </source>
</evidence>
<organism evidence="9 10">
    <name type="scientific">Nakamurella leprariae</name>
    <dbReference type="NCBI Taxonomy" id="2803911"/>
    <lineage>
        <taxon>Bacteria</taxon>
        <taxon>Bacillati</taxon>
        <taxon>Actinomycetota</taxon>
        <taxon>Actinomycetes</taxon>
        <taxon>Nakamurellales</taxon>
        <taxon>Nakamurellaceae</taxon>
        <taxon>Nakamurella</taxon>
    </lineage>
</organism>
<keyword evidence="3 6" id="KW-0479">Metal-binding</keyword>
<feature type="domain" description="Alcohol dehydrogenase-like N-terminal" evidence="8">
    <location>
        <begin position="28"/>
        <end position="159"/>
    </location>
</feature>
<dbReference type="InterPro" id="IPR036291">
    <property type="entry name" value="NAD(P)-bd_dom_sf"/>
</dbReference>
<dbReference type="PANTHER" id="PTHR43350:SF21">
    <property type="entry name" value="S-NITROSOMYCOTHIOL REDUCTASE MSCR"/>
    <property type="match status" value="1"/>
</dbReference>
<comment type="cofactor">
    <cofactor evidence="1 6">
        <name>Zn(2+)</name>
        <dbReference type="ChEBI" id="CHEBI:29105"/>
    </cofactor>
</comment>
<keyword evidence="5" id="KW-0560">Oxidoreductase</keyword>
<dbReference type="InterPro" id="IPR011032">
    <property type="entry name" value="GroES-like_sf"/>
</dbReference>
<name>A0A938YHE5_9ACTN</name>
<reference evidence="9" key="1">
    <citation type="submission" date="2021-01" db="EMBL/GenBank/DDBJ databases">
        <title>YIM 132084 draft genome.</title>
        <authorList>
            <person name="An D."/>
        </authorList>
    </citation>
    <scope>NUCLEOTIDE SEQUENCE</scope>
    <source>
        <strain evidence="9">YIM 132084</strain>
    </source>
</reference>
<sequence>MPEFRAAVSRSAGQPYTIETVTGSDLRPDEVLVRVVAAGMCHTDMVAREPNSGLSLAPVILGHEGSGVVEAVGSSVIRVVPGDHVILSFDSCGKCSACLGGEPAYCAEFPLRNVSGRRPDGTGAVTDADGHGLAHRWFGQSSFAEYAWATERNVVVVPKDLPLELLGPLGCGLQTGAGAVLNEMKPWPGSRVAVFGAGAVGLAALMAAKVAGAGEIVAVDLKQSRLDVARELGATRTVLADDPDLVEAVRGGDGPEDGMDYAVDTTAVTSAISATIAVLRRRGEAVFLGVGRGMLEIAPGQLNGRKATFVNLGGGVPQVFVPRLIELWRHGRFPFDKLVRTYPLDDINTAEADSLSGATVKPVLLIG</sequence>
<dbReference type="SUPFAM" id="SSF50129">
    <property type="entry name" value="GroES-like"/>
    <property type="match status" value="1"/>
</dbReference>
<evidence type="ECO:0000259" key="7">
    <source>
        <dbReference type="Pfam" id="PF00107"/>
    </source>
</evidence>
<dbReference type="PANTHER" id="PTHR43350">
    <property type="entry name" value="NAD-DEPENDENT ALCOHOL DEHYDROGENASE"/>
    <property type="match status" value="1"/>
</dbReference>
<dbReference type="EMBL" id="JAERWK010000016">
    <property type="protein sequence ID" value="MBM9468164.1"/>
    <property type="molecule type" value="Genomic_DNA"/>
</dbReference>
<comment type="caution">
    <text evidence="9">The sequence shown here is derived from an EMBL/GenBank/DDBJ whole genome shotgun (WGS) entry which is preliminary data.</text>
</comment>
<evidence type="ECO:0000256" key="4">
    <source>
        <dbReference type="ARBA" id="ARBA00022833"/>
    </source>
</evidence>
<dbReference type="Pfam" id="PF00107">
    <property type="entry name" value="ADH_zinc_N"/>
    <property type="match status" value="1"/>
</dbReference>
<dbReference type="AlphaFoldDB" id="A0A938YHE5"/>
<accession>A0A938YHE5</accession>
<dbReference type="GO" id="GO:0016491">
    <property type="term" value="F:oxidoreductase activity"/>
    <property type="evidence" value="ECO:0007669"/>
    <property type="project" value="UniProtKB-KW"/>
</dbReference>
<feature type="domain" description="Alcohol dehydrogenase-like C-terminal" evidence="7">
    <location>
        <begin position="199"/>
        <end position="312"/>
    </location>
</feature>
<dbReference type="InterPro" id="IPR002328">
    <property type="entry name" value="ADH_Zn_CS"/>
</dbReference>
<evidence type="ECO:0000256" key="1">
    <source>
        <dbReference type="ARBA" id="ARBA00001947"/>
    </source>
</evidence>
<gene>
    <name evidence="9" type="ORF">JL106_12830</name>
</gene>
<dbReference type="Pfam" id="PF08240">
    <property type="entry name" value="ADH_N"/>
    <property type="match status" value="1"/>
</dbReference>
<dbReference type="Gene3D" id="3.90.180.10">
    <property type="entry name" value="Medium-chain alcohol dehydrogenases, catalytic domain"/>
    <property type="match status" value="1"/>
</dbReference>
<dbReference type="InterPro" id="IPR013154">
    <property type="entry name" value="ADH-like_N"/>
</dbReference>
<keyword evidence="10" id="KW-1185">Reference proteome</keyword>
<protein>
    <submittedName>
        <fullName evidence="9">NAD(P)-dependent alcohol dehydrogenase</fullName>
    </submittedName>
</protein>
<evidence type="ECO:0000313" key="10">
    <source>
        <dbReference type="Proteomes" id="UP000663792"/>
    </source>
</evidence>
<dbReference type="RefSeq" id="WP_205261112.1">
    <property type="nucleotide sequence ID" value="NZ_JAERWK010000016.1"/>
</dbReference>
<dbReference type="Proteomes" id="UP000663792">
    <property type="component" value="Unassembled WGS sequence"/>
</dbReference>
<keyword evidence="4 6" id="KW-0862">Zinc</keyword>
<dbReference type="Gene3D" id="3.40.50.720">
    <property type="entry name" value="NAD(P)-binding Rossmann-like Domain"/>
    <property type="match status" value="1"/>
</dbReference>
<dbReference type="SUPFAM" id="SSF51735">
    <property type="entry name" value="NAD(P)-binding Rossmann-fold domains"/>
    <property type="match status" value="1"/>
</dbReference>
<evidence type="ECO:0000256" key="5">
    <source>
        <dbReference type="ARBA" id="ARBA00023002"/>
    </source>
</evidence>
<dbReference type="InterPro" id="IPR013149">
    <property type="entry name" value="ADH-like_C"/>
</dbReference>
<dbReference type="GO" id="GO:0008270">
    <property type="term" value="F:zinc ion binding"/>
    <property type="evidence" value="ECO:0007669"/>
    <property type="project" value="InterPro"/>
</dbReference>
<comment type="similarity">
    <text evidence="2 6">Belongs to the zinc-containing alcohol dehydrogenase family.</text>
</comment>
<evidence type="ECO:0000256" key="3">
    <source>
        <dbReference type="ARBA" id="ARBA00022723"/>
    </source>
</evidence>
<proteinExistence type="inferred from homology"/>